<dbReference type="PROSITE" id="PS50297">
    <property type="entry name" value="ANK_REP_REGION"/>
    <property type="match status" value="3"/>
</dbReference>
<dbReference type="SMART" id="SM00248">
    <property type="entry name" value="ANK"/>
    <property type="match status" value="4"/>
</dbReference>
<dbReference type="AlphaFoldDB" id="A0A150FYZ8"/>
<dbReference type="GO" id="GO:0046872">
    <property type="term" value="F:metal ion binding"/>
    <property type="evidence" value="ECO:0007669"/>
    <property type="project" value="InterPro"/>
</dbReference>
<dbReference type="Proteomes" id="UP000075714">
    <property type="component" value="Unassembled WGS sequence"/>
</dbReference>
<feature type="repeat" description="ANK" evidence="3">
    <location>
        <begin position="28"/>
        <end position="60"/>
    </location>
</feature>
<evidence type="ECO:0000256" key="4">
    <source>
        <dbReference type="SAM" id="MobiDB-lite"/>
    </source>
</evidence>
<sequence>MQGNTTLLVQLVSLYPKHVDGGSDLHSDGQAPLLAAALMGQVRSVEMLLSAGARVDRRGRREETALMLASQRGHIDVLRVLLACGAQLTAADQRGWTALHYAAFSGQVASIQALLAPGPGRVDLLDAKNTKGETALALAAFGRKDDCCKALITAGAQPSLVADATDRDYALKLKPASAEVMAEVPTAAAAADGDVDGVASVIQPASGGDGGAGGAGGAKKRGPRLAVLAVRNAAANGGSPAAGPSANLSARPGIQFSGTLDEYERIITPQPSEPPSTLDGPFFDLGAGGGFIKAAGRGGGGSPPRHGSHPAWKLHEYSHKGVPFLVHRPTGLLFTSVPEDSFPHLVGSLAGGGVPRWLGESDLLLVEGTPQALETLASTIPAAELLLKQLNVIPEPVLRLVLLLGVHEVSELRDLIQLEPYSVRYEAAWRPAGLPPGHLAQLRPLLRAELLRPRGQSGGGPDGGGSLTVEDDLLAQSLAMGTCVAVSESGDDELLSHASWLSGLDPTADSLRRKTGTSLSRPRTAAPAGEPNAPADPLPISLAGLPLVQHVLQRYGLTKLLVQVAEHQITSPADLPLLANPRRLQPPGWPSFAAGPPPALTPAETGRLSRMIRELPGLLTTHARERERAETEAAVGPLLEAAERQRRVDALARPIRGSLVAYDDLDGVGGGPAAAAAGGRRPLRAAVVLQEDTAGGRFIVRDLESDRILSLLVGHIRKIRASDAAKLVRPDYAPPASPGVPVTPLAAAPGLLVTRGIAWGRGPQYDLYGDGVVGELLGPDLEVAAEAADGGGFAWYSERWRVRWPDGCEYSYSVGEDGAFELSFWGLHWRSGAPLLDFHRSLLLPPGEVAVLPVCRGPAWADEPHDGLPGSLGAALLDRSTPTLAVDWLRSLHAPRAYQPSAGSGAYPLLHAAMGGQPVTLFTARPGARVDPSALPPQAAAGGSPLAGEGYYLKSSSGGEARGGDVGGSGTLLAPVRLEDGGTVVVWLVSWPTAGRMEARGAEGRLVRVNPSQLALQPGAASGPLRPTGRSDVGVVLRDLGPGVHCGLLVRQLNGCTAFWYDEDVLLPLTQVEQRRLPAGAGAAAAAAAAAVAGGASAVPVLDCTAAPGMMVRRCFDDGSTLRNAEKEQQIGQLVAPVSLGRWLVRWPDGTSAIYPTGAGSKFQLSYVTYDHPQYGM</sequence>
<accession>A0A150FYZ8</accession>
<dbReference type="EMBL" id="LSYV01000169">
    <property type="protein sequence ID" value="KXZ42280.1"/>
    <property type="molecule type" value="Genomic_DNA"/>
</dbReference>
<evidence type="ECO:0000313" key="5">
    <source>
        <dbReference type="EMBL" id="KXZ42280.1"/>
    </source>
</evidence>
<dbReference type="Gene3D" id="1.25.40.20">
    <property type="entry name" value="Ankyrin repeat-containing domain"/>
    <property type="match status" value="1"/>
</dbReference>
<organism evidence="5 6">
    <name type="scientific">Gonium pectorale</name>
    <name type="common">Green alga</name>
    <dbReference type="NCBI Taxonomy" id="33097"/>
    <lineage>
        <taxon>Eukaryota</taxon>
        <taxon>Viridiplantae</taxon>
        <taxon>Chlorophyta</taxon>
        <taxon>core chlorophytes</taxon>
        <taxon>Chlorophyceae</taxon>
        <taxon>CS clade</taxon>
        <taxon>Chlamydomonadales</taxon>
        <taxon>Volvocaceae</taxon>
        <taxon>Gonium</taxon>
    </lineage>
</organism>
<feature type="repeat" description="ANK" evidence="3">
    <location>
        <begin position="61"/>
        <end position="93"/>
    </location>
</feature>
<dbReference type="InterPro" id="IPR002110">
    <property type="entry name" value="Ankyrin_rpt"/>
</dbReference>
<dbReference type="SUPFAM" id="SSF159034">
    <property type="entry name" value="Mib/herc2 domain-like"/>
    <property type="match status" value="1"/>
</dbReference>
<dbReference type="SUPFAM" id="SSF48403">
    <property type="entry name" value="Ankyrin repeat"/>
    <property type="match status" value="1"/>
</dbReference>
<keyword evidence="2 3" id="KW-0040">ANK repeat</keyword>
<evidence type="ECO:0000256" key="2">
    <source>
        <dbReference type="ARBA" id="ARBA00023043"/>
    </source>
</evidence>
<gene>
    <name evidence="5" type="ORF">GPECTOR_169g184</name>
</gene>
<dbReference type="InterPro" id="IPR037252">
    <property type="entry name" value="Mib_Herc2_sf"/>
</dbReference>
<dbReference type="STRING" id="33097.A0A150FYZ8"/>
<proteinExistence type="predicted"/>
<feature type="repeat" description="ANK" evidence="3">
    <location>
        <begin position="94"/>
        <end position="118"/>
    </location>
</feature>
<dbReference type="InterPro" id="IPR036770">
    <property type="entry name" value="Ankyrin_rpt-contain_sf"/>
</dbReference>
<keyword evidence="6" id="KW-1185">Reference proteome</keyword>
<evidence type="ECO:0000256" key="1">
    <source>
        <dbReference type="ARBA" id="ARBA00022737"/>
    </source>
</evidence>
<dbReference type="OrthoDB" id="547615at2759"/>
<dbReference type="PANTHER" id="PTHR24173">
    <property type="entry name" value="ANKYRIN REPEAT CONTAINING"/>
    <property type="match status" value="1"/>
</dbReference>
<dbReference type="GO" id="GO:0004842">
    <property type="term" value="F:ubiquitin-protein transferase activity"/>
    <property type="evidence" value="ECO:0007669"/>
    <property type="project" value="InterPro"/>
</dbReference>
<dbReference type="PROSITE" id="PS50088">
    <property type="entry name" value="ANK_REPEAT"/>
    <property type="match status" value="3"/>
</dbReference>
<evidence type="ECO:0000313" key="6">
    <source>
        <dbReference type="Proteomes" id="UP000075714"/>
    </source>
</evidence>
<dbReference type="PANTHER" id="PTHR24173:SF74">
    <property type="entry name" value="ANKYRIN REPEAT DOMAIN-CONTAINING PROTEIN 16"/>
    <property type="match status" value="1"/>
</dbReference>
<dbReference type="Pfam" id="PF12796">
    <property type="entry name" value="Ank_2"/>
    <property type="match status" value="1"/>
</dbReference>
<name>A0A150FYZ8_GONPE</name>
<protein>
    <submittedName>
        <fullName evidence="5">Uncharacterized protein</fullName>
    </submittedName>
</protein>
<keyword evidence="1" id="KW-0677">Repeat</keyword>
<feature type="region of interest" description="Disordered" evidence="4">
    <location>
        <begin position="506"/>
        <end position="534"/>
    </location>
</feature>
<evidence type="ECO:0000256" key="3">
    <source>
        <dbReference type="PROSITE-ProRule" id="PRU00023"/>
    </source>
</evidence>
<comment type="caution">
    <text evidence="5">The sequence shown here is derived from an EMBL/GenBank/DDBJ whole genome shotgun (WGS) entry which is preliminary data.</text>
</comment>
<reference evidence="6" key="1">
    <citation type="journal article" date="2016" name="Nat. Commun.">
        <title>The Gonium pectorale genome demonstrates co-option of cell cycle regulation during the evolution of multicellularity.</title>
        <authorList>
            <person name="Hanschen E.R."/>
            <person name="Marriage T.N."/>
            <person name="Ferris P.J."/>
            <person name="Hamaji T."/>
            <person name="Toyoda A."/>
            <person name="Fujiyama A."/>
            <person name="Neme R."/>
            <person name="Noguchi H."/>
            <person name="Minakuchi Y."/>
            <person name="Suzuki M."/>
            <person name="Kawai-Toyooka H."/>
            <person name="Smith D.R."/>
            <person name="Sparks H."/>
            <person name="Anderson J."/>
            <person name="Bakaric R."/>
            <person name="Luria V."/>
            <person name="Karger A."/>
            <person name="Kirschner M.W."/>
            <person name="Durand P.M."/>
            <person name="Michod R.E."/>
            <person name="Nozaki H."/>
            <person name="Olson B.J."/>
        </authorList>
    </citation>
    <scope>NUCLEOTIDE SEQUENCE [LARGE SCALE GENOMIC DNA]</scope>
    <source>
        <strain evidence="6">NIES-2863</strain>
    </source>
</reference>